<accession>X1BXU5</accession>
<comment type="caution">
    <text evidence="1">The sequence shown here is derived from an EMBL/GenBank/DDBJ whole genome shotgun (WGS) entry which is preliminary data.</text>
</comment>
<proteinExistence type="predicted"/>
<dbReference type="AlphaFoldDB" id="X1BXU5"/>
<protein>
    <submittedName>
        <fullName evidence="1">Uncharacterized protein</fullName>
    </submittedName>
</protein>
<sequence>MTEKIFKGVDCCKGARKPHKFIQIQPRHYVLKPGEVFELTLKNYHKQCDAGCWTWYLRSGPGYLSFDTGHTIEYHAPSSFDPEDCAAIIDLYCGGKRIDSISISTNLWMGKELAYITTGFWLDGGWHGRYVRDPTEAEIEELTQTIWAEEGWWRPPTAAEIEVLKQEINAGYGPQIGSYEGYSDWCWGRIPLSSCVYIYRYDCAGRLLHRDVR</sequence>
<gene>
    <name evidence="1" type="ORF">S01H4_27049</name>
</gene>
<name>X1BXU5_9ZZZZ</name>
<dbReference type="EMBL" id="BART01013141">
    <property type="protein sequence ID" value="GAG88993.1"/>
    <property type="molecule type" value="Genomic_DNA"/>
</dbReference>
<feature type="non-terminal residue" evidence="1">
    <location>
        <position position="213"/>
    </location>
</feature>
<organism evidence="1">
    <name type="scientific">marine sediment metagenome</name>
    <dbReference type="NCBI Taxonomy" id="412755"/>
    <lineage>
        <taxon>unclassified sequences</taxon>
        <taxon>metagenomes</taxon>
        <taxon>ecological metagenomes</taxon>
    </lineage>
</organism>
<reference evidence="1" key="1">
    <citation type="journal article" date="2014" name="Front. Microbiol.">
        <title>High frequency of phylogenetically diverse reductive dehalogenase-homologous genes in deep subseafloor sedimentary metagenomes.</title>
        <authorList>
            <person name="Kawai M."/>
            <person name="Futagami T."/>
            <person name="Toyoda A."/>
            <person name="Takaki Y."/>
            <person name="Nishi S."/>
            <person name="Hori S."/>
            <person name="Arai W."/>
            <person name="Tsubouchi T."/>
            <person name="Morono Y."/>
            <person name="Uchiyama I."/>
            <person name="Ito T."/>
            <person name="Fujiyama A."/>
            <person name="Inagaki F."/>
            <person name="Takami H."/>
        </authorList>
    </citation>
    <scope>NUCLEOTIDE SEQUENCE</scope>
    <source>
        <strain evidence="1">Expedition CK06-06</strain>
    </source>
</reference>
<evidence type="ECO:0000313" key="1">
    <source>
        <dbReference type="EMBL" id="GAG88993.1"/>
    </source>
</evidence>